<protein>
    <recommendedName>
        <fullName evidence="4">HTH araC/xylS-type domain-containing protein</fullName>
    </recommendedName>
</protein>
<gene>
    <name evidence="5" type="ORF">HMPREF9304_14570</name>
</gene>
<dbReference type="EMBL" id="JRPQ01000279">
    <property type="protein sequence ID" value="KGI20743.1"/>
    <property type="molecule type" value="Genomic_DNA"/>
</dbReference>
<dbReference type="GO" id="GO:0003700">
    <property type="term" value="F:DNA-binding transcription factor activity"/>
    <property type="evidence" value="ECO:0007669"/>
    <property type="project" value="InterPro"/>
</dbReference>
<comment type="caution">
    <text evidence="5">The sequence shown here is derived from an EMBL/GenBank/DDBJ whole genome shotgun (WGS) entry which is preliminary data.</text>
</comment>
<proteinExistence type="predicted"/>
<dbReference type="Pfam" id="PF12833">
    <property type="entry name" value="HTH_18"/>
    <property type="match status" value="1"/>
</dbReference>
<sequence>MKLKQPHHISFDNFEDILKNHVDSSSQPPYTGRTFAMVKNVIPALKKSGFANNLLQFSDIRLGYIKEGEIEGIINLRHYHLTKGNIVCLTPNTILELTKVSPNFNLMGLMLNSEQLAIWHKEPLPTFLINQMSEIVLKPDSKDLKIFFQLFNLLWNTAHLYGDDCKMVSDLMSCILHHVQYIISAYSKENNRTEKREKKIFQTFILLVNQSNGIKRKLSYYASCMNLTQRYLGTVVKQVSGITAKEWIDRSTIQRIKVMLRHSDKQIAQISYELGFPNESFFCKYFKRITGTTPKIYRDETV</sequence>
<dbReference type="PROSITE" id="PS01124">
    <property type="entry name" value="HTH_ARAC_FAMILY_2"/>
    <property type="match status" value="1"/>
</dbReference>
<keyword evidence="1" id="KW-0805">Transcription regulation</keyword>
<evidence type="ECO:0000259" key="4">
    <source>
        <dbReference type="PROSITE" id="PS01124"/>
    </source>
</evidence>
<dbReference type="RefSeq" id="WP_052046182.1">
    <property type="nucleotide sequence ID" value="NZ_JRPQ01000279.1"/>
</dbReference>
<accession>A0A098YQ60</accession>
<reference evidence="5 6" key="1">
    <citation type="submission" date="2014-07" db="EMBL/GenBank/DDBJ databases">
        <authorList>
            <person name="McCorrison J."/>
            <person name="Sanka R."/>
            <person name="Torralba M."/>
            <person name="Gillis M."/>
            <person name="Haft D.H."/>
            <person name="Methe B."/>
            <person name="Sutton G."/>
            <person name="Nelson K.E."/>
        </authorList>
    </citation>
    <scope>NUCLEOTIDE SEQUENCE [LARGE SCALE GENOMIC DNA]</scope>
    <source>
        <strain evidence="5 6">S9-PR14</strain>
    </source>
</reference>
<organism evidence="5 6">
    <name type="scientific">Hoylesella timonensis S9-PR14</name>
    <dbReference type="NCBI Taxonomy" id="1401062"/>
    <lineage>
        <taxon>Bacteria</taxon>
        <taxon>Pseudomonadati</taxon>
        <taxon>Bacteroidota</taxon>
        <taxon>Bacteroidia</taxon>
        <taxon>Bacteroidales</taxon>
        <taxon>Prevotellaceae</taxon>
        <taxon>Hoylesella</taxon>
    </lineage>
</organism>
<dbReference type="InterPro" id="IPR020449">
    <property type="entry name" value="Tscrpt_reg_AraC-type_HTH"/>
</dbReference>
<dbReference type="InterPro" id="IPR009057">
    <property type="entry name" value="Homeodomain-like_sf"/>
</dbReference>
<dbReference type="PRINTS" id="PR00032">
    <property type="entry name" value="HTHARAC"/>
</dbReference>
<evidence type="ECO:0000256" key="3">
    <source>
        <dbReference type="ARBA" id="ARBA00023163"/>
    </source>
</evidence>
<name>A0A098YQ60_9BACT</name>
<evidence type="ECO:0000256" key="2">
    <source>
        <dbReference type="ARBA" id="ARBA00023125"/>
    </source>
</evidence>
<dbReference type="PANTHER" id="PTHR43280">
    <property type="entry name" value="ARAC-FAMILY TRANSCRIPTIONAL REGULATOR"/>
    <property type="match status" value="1"/>
</dbReference>
<dbReference type="Proteomes" id="UP000029723">
    <property type="component" value="Unassembled WGS sequence"/>
</dbReference>
<keyword evidence="2" id="KW-0238">DNA-binding</keyword>
<feature type="domain" description="HTH araC/xylS-type" evidence="4">
    <location>
        <begin position="202"/>
        <end position="300"/>
    </location>
</feature>
<dbReference type="InterPro" id="IPR018060">
    <property type="entry name" value="HTH_AraC"/>
</dbReference>
<dbReference type="GO" id="GO:0043565">
    <property type="term" value="F:sequence-specific DNA binding"/>
    <property type="evidence" value="ECO:0007669"/>
    <property type="project" value="InterPro"/>
</dbReference>
<dbReference type="PANTHER" id="PTHR43280:SF32">
    <property type="entry name" value="TRANSCRIPTIONAL REGULATORY PROTEIN"/>
    <property type="match status" value="1"/>
</dbReference>
<evidence type="ECO:0000256" key="1">
    <source>
        <dbReference type="ARBA" id="ARBA00023015"/>
    </source>
</evidence>
<dbReference type="Gene3D" id="1.10.10.60">
    <property type="entry name" value="Homeodomain-like"/>
    <property type="match status" value="1"/>
</dbReference>
<evidence type="ECO:0000313" key="5">
    <source>
        <dbReference type="EMBL" id="KGI20743.1"/>
    </source>
</evidence>
<evidence type="ECO:0000313" key="6">
    <source>
        <dbReference type="Proteomes" id="UP000029723"/>
    </source>
</evidence>
<dbReference type="SUPFAM" id="SSF46689">
    <property type="entry name" value="Homeodomain-like"/>
    <property type="match status" value="1"/>
</dbReference>
<dbReference type="AlphaFoldDB" id="A0A098YQ60"/>
<dbReference type="SMART" id="SM00342">
    <property type="entry name" value="HTH_ARAC"/>
    <property type="match status" value="1"/>
</dbReference>
<keyword evidence="3" id="KW-0804">Transcription</keyword>
<dbReference type="OrthoDB" id="1372329at2"/>